<dbReference type="InterPro" id="IPR036770">
    <property type="entry name" value="Ankyrin_rpt-contain_sf"/>
</dbReference>
<dbReference type="InterPro" id="IPR002110">
    <property type="entry name" value="Ankyrin_rpt"/>
</dbReference>
<keyword evidence="2 3" id="KW-0040">ANK repeat</keyword>
<evidence type="ECO:0000256" key="1">
    <source>
        <dbReference type="ARBA" id="ARBA00022737"/>
    </source>
</evidence>
<feature type="repeat" description="ANK" evidence="3">
    <location>
        <begin position="227"/>
        <end position="259"/>
    </location>
</feature>
<organism evidence="4 5">
    <name type="scientific">Trichogramma kaykai</name>
    <dbReference type="NCBI Taxonomy" id="54128"/>
    <lineage>
        <taxon>Eukaryota</taxon>
        <taxon>Metazoa</taxon>
        <taxon>Ecdysozoa</taxon>
        <taxon>Arthropoda</taxon>
        <taxon>Hexapoda</taxon>
        <taxon>Insecta</taxon>
        <taxon>Pterygota</taxon>
        <taxon>Neoptera</taxon>
        <taxon>Endopterygota</taxon>
        <taxon>Hymenoptera</taxon>
        <taxon>Apocrita</taxon>
        <taxon>Proctotrupomorpha</taxon>
        <taxon>Chalcidoidea</taxon>
        <taxon>Trichogrammatidae</taxon>
        <taxon>Trichogramma</taxon>
    </lineage>
</organism>
<dbReference type="EMBL" id="JBJJXI010000067">
    <property type="protein sequence ID" value="KAL3397035.1"/>
    <property type="molecule type" value="Genomic_DNA"/>
</dbReference>
<dbReference type="SMART" id="SM00248">
    <property type="entry name" value="ANK"/>
    <property type="match status" value="5"/>
</dbReference>
<evidence type="ECO:0000313" key="5">
    <source>
        <dbReference type="Proteomes" id="UP001627154"/>
    </source>
</evidence>
<accession>A0ABD2WW76</accession>
<dbReference type="PROSITE" id="PS50297">
    <property type="entry name" value="ANK_REP_REGION"/>
    <property type="match status" value="2"/>
</dbReference>
<gene>
    <name evidence="4" type="ORF">TKK_009070</name>
</gene>
<proteinExistence type="predicted"/>
<dbReference type="Pfam" id="PF13606">
    <property type="entry name" value="Ank_3"/>
    <property type="match status" value="1"/>
</dbReference>
<feature type="repeat" description="ANK" evidence="3">
    <location>
        <begin position="154"/>
        <end position="186"/>
    </location>
</feature>
<reference evidence="4 5" key="1">
    <citation type="journal article" date="2024" name="bioRxiv">
        <title>A reference genome for Trichogramma kaykai: A tiny desert-dwelling parasitoid wasp with competing sex-ratio distorters.</title>
        <authorList>
            <person name="Culotta J."/>
            <person name="Lindsey A.R."/>
        </authorList>
    </citation>
    <scope>NUCLEOTIDE SEQUENCE [LARGE SCALE GENOMIC DNA]</scope>
    <source>
        <strain evidence="4 5">KSX58</strain>
    </source>
</reference>
<name>A0ABD2WW76_9HYME</name>
<keyword evidence="5" id="KW-1185">Reference proteome</keyword>
<dbReference type="Pfam" id="PF12796">
    <property type="entry name" value="Ank_2"/>
    <property type="match status" value="1"/>
</dbReference>
<evidence type="ECO:0000256" key="2">
    <source>
        <dbReference type="ARBA" id="ARBA00023043"/>
    </source>
</evidence>
<dbReference type="Proteomes" id="UP001627154">
    <property type="component" value="Unassembled WGS sequence"/>
</dbReference>
<evidence type="ECO:0000313" key="4">
    <source>
        <dbReference type="EMBL" id="KAL3397035.1"/>
    </source>
</evidence>
<protein>
    <submittedName>
        <fullName evidence="4">Uncharacterized protein</fullName>
    </submittedName>
</protein>
<dbReference type="AlphaFoldDB" id="A0ABD2WW76"/>
<sequence>MNEKVDLEIGEKSHEFLRYLNSFICNYEGQLPNLREIFRPEAIDWLLMDSVKSDWTNPSTLVDFVINSGYKDEPKVDENGKLLSRRTTPIHHAYRINENYIIPDLFKIYDRCDVNYTDEDDYTHFHIACENDCDDVVKKFLEHGVDPNFLEQGSDYSPLHLALIDNSERVFKLLLRSGADPNLANAEGSTPLHIIYQNEYYDEYASLLFEISHEKYHPIHVGAVDKSGDTPLHLAVTEGFCKVIESLLRRGADPNAANEEGLIPLHIICNRDKYDNKVDECHDLLKKFFEINDDMQQTLRVDARDKFDRTPLQLAVMNLLPDEVDILLNRGADLSSFVFPTENYLSLKVDKKLQWMKGCKISFNYKLSIASGALGVVRQLEKRGYELKRNEALWIMTLFDKYGLFEKSEDFEEYLFDDEEFLIKAREIMISSSLSLYDLIWLGSKEMSKILTTEDYFKFWRSSDLWKVSDGPTSEACTVHLSEKISRGFFRRWAVDSFMELTHYKLPILCSEMIIEQLKNEDLWKIGLAAAGQSL</sequence>
<keyword evidence="1" id="KW-0677">Repeat</keyword>
<dbReference type="SUPFAM" id="SSF48403">
    <property type="entry name" value="Ankyrin repeat"/>
    <property type="match status" value="1"/>
</dbReference>
<evidence type="ECO:0000256" key="3">
    <source>
        <dbReference type="PROSITE-ProRule" id="PRU00023"/>
    </source>
</evidence>
<dbReference type="PROSITE" id="PS50088">
    <property type="entry name" value="ANK_REPEAT"/>
    <property type="match status" value="3"/>
</dbReference>
<comment type="caution">
    <text evidence="4">The sequence shown here is derived from an EMBL/GenBank/DDBJ whole genome shotgun (WGS) entry which is preliminary data.</text>
</comment>
<dbReference type="Gene3D" id="1.25.40.20">
    <property type="entry name" value="Ankyrin repeat-containing domain"/>
    <property type="match status" value="2"/>
</dbReference>
<dbReference type="PANTHER" id="PTHR24171">
    <property type="entry name" value="ANKYRIN REPEAT DOMAIN-CONTAINING PROTEIN 39-RELATED"/>
    <property type="match status" value="1"/>
</dbReference>
<feature type="repeat" description="ANK" evidence="3">
    <location>
        <begin position="120"/>
        <end position="152"/>
    </location>
</feature>